<feature type="compositionally biased region" description="Low complexity" evidence="3">
    <location>
        <begin position="312"/>
        <end position="350"/>
    </location>
</feature>
<evidence type="ECO:0000313" key="5">
    <source>
        <dbReference type="EMBL" id="GAA97488.1"/>
    </source>
</evidence>
<dbReference type="OrthoDB" id="340227at2759"/>
<dbReference type="SUPFAM" id="SSF46785">
    <property type="entry name" value="Winged helix' DNA-binding domain"/>
    <property type="match status" value="1"/>
</dbReference>
<dbReference type="AlphaFoldDB" id="G7E3S8"/>
<evidence type="ECO:0000256" key="3">
    <source>
        <dbReference type="SAM" id="MobiDB-lite"/>
    </source>
</evidence>
<comment type="caution">
    <text evidence="5">The sequence shown here is derived from an EMBL/GenBank/DDBJ whole genome shotgun (WGS) entry which is preliminary data.</text>
</comment>
<dbReference type="GO" id="GO:0005829">
    <property type="term" value="C:cytosol"/>
    <property type="evidence" value="ECO:0007669"/>
    <property type="project" value="TreeGrafter"/>
</dbReference>
<dbReference type="GO" id="GO:0003723">
    <property type="term" value="F:RNA binding"/>
    <property type="evidence" value="ECO:0007669"/>
    <property type="project" value="UniProtKB-UniRule"/>
</dbReference>
<dbReference type="InterPro" id="IPR036390">
    <property type="entry name" value="WH_DNA-bd_sf"/>
</dbReference>
<dbReference type="CDD" id="cd07323">
    <property type="entry name" value="LAM"/>
    <property type="match status" value="1"/>
</dbReference>
<keyword evidence="6" id="KW-1185">Reference proteome</keyword>
<feature type="compositionally biased region" description="Low complexity" evidence="3">
    <location>
        <begin position="196"/>
        <end position="213"/>
    </location>
</feature>
<sequence length="590" mass="63384">MASQPPAAKPMSWADRAKQSRPATSIGTPSQATAAIAPVPARMPAAPAALTNGTADAESPLTSSNTSPTPSSSVAPSTVASVAGSSTVTHRSSDTSITPTATTQSSASITGDDSDPKENPEASSTQVVDEPGSAEQPAKPSPAKPVNVWALRSEQRASALAAPQSSIAPSTPLPAPIASGSGTASDQPKPSRRAQSLSRSSIETSLSSAAASLNLQDEQTWPDAARASSIDRSRKPRQQQQQFAPPVSPEGERKKQRWVAIPADVTINAPLPTRHTNAGYDRKPRPPSKPSRTGSSEAVQARRNGDPSRINGASAANGATGGASSPSLSSEMLKTSSSSSTRSRNTENNPIAISTTIPPEVLNESLISKLPAKPATELSSPPPRADPQFEGALNNRQRPRAPLQHRGRAGLGYNGNMNNRAYPAMSSPVSPGMMSMMQQQNPYGYDVHNGFYAQQQQYQYQQQPMQFFPPQQLPQQSGAPVYGMQPYDRPSPLQFYNPPLDPTRHWVLGQIEYYFDVQNLVKDTFLRKQMNQEGWVDIALVASFNRVKQLTTDLDLIKDTMLLSPLLEVDQERNRVRKLGDWHVWVLPQQ</sequence>
<evidence type="ECO:0000256" key="2">
    <source>
        <dbReference type="PROSITE-ProRule" id="PRU00332"/>
    </source>
</evidence>
<keyword evidence="1 2" id="KW-0694">RNA-binding</keyword>
<accession>G7E3S8</accession>
<feature type="compositionally biased region" description="Low complexity" evidence="3">
    <location>
        <begin position="59"/>
        <end position="89"/>
    </location>
</feature>
<dbReference type="InParanoid" id="G7E3S8"/>
<feature type="domain" description="HTH La-type RNA-binding" evidence="4">
    <location>
        <begin position="497"/>
        <end position="588"/>
    </location>
</feature>
<dbReference type="InterPro" id="IPR045180">
    <property type="entry name" value="La_dom_prot"/>
</dbReference>
<reference evidence="5 6" key="1">
    <citation type="journal article" date="2011" name="J. Gen. Appl. Microbiol.">
        <title>Draft genome sequencing of the enigmatic basidiomycete Mixia osmundae.</title>
        <authorList>
            <person name="Nishida H."/>
            <person name="Nagatsuka Y."/>
            <person name="Sugiyama J."/>
        </authorList>
    </citation>
    <scope>NUCLEOTIDE SEQUENCE [LARGE SCALE GENOMIC DNA]</scope>
    <source>
        <strain evidence="6">CBS 9802 / IAM 14324 / JCM 22182 / KY 12970</strain>
    </source>
</reference>
<protein>
    <recommendedName>
        <fullName evidence="4">HTH La-type RNA-binding domain-containing protein</fullName>
    </recommendedName>
</protein>
<dbReference type="Proteomes" id="UP000009131">
    <property type="component" value="Unassembled WGS sequence"/>
</dbReference>
<dbReference type="HOGENOM" id="CLU_462378_0_0_1"/>
<dbReference type="STRING" id="764103.G7E3S8"/>
<feature type="region of interest" description="Disordered" evidence="3">
    <location>
        <begin position="373"/>
        <end position="415"/>
    </location>
</feature>
<name>G7E3S8_MIXOS</name>
<proteinExistence type="predicted"/>
<evidence type="ECO:0000256" key="1">
    <source>
        <dbReference type="ARBA" id="ARBA00022884"/>
    </source>
</evidence>
<dbReference type="InterPro" id="IPR006630">
    <property type="entry name" value="La_HTH"/>
</dbReference>
<dbReference type="PANTHER" id="PTHR22792">
    <property type="entry name" value="LUPUS LA PROTEIN-RELATED"/>
    <property type="match status" value="1"/>
</dbReference>
<dbReference type="RefSeq" id="XP_014570583.1">
    <property type="nucleotide sequence ID" value="XM_014715097.1"/>
</dbReference>
<dbReference type="PANTHER" id="PTHR22792:SF132">
    <property type="entry name" value="LA-RELATED PROTEIN 1"/>
    <property type="match status" value="1"/>
</dbReference>
<feature type="compositionally biased region" description="Basic residues" evidence="3">
    <location>
        <begin position="397"/>
        <end position="408"/>
    </location>
</feature>
<dbReference type="PROSITE" id="PS50961">
    <property type="entry name" value="HTH_LA"/>
    <property type="match status" value="1"/>
</dbReference>
<dbReference type="GO" id="GO:0010494">
    <property type="term" value="C:cytoplasmic stress granule"/>
    <property type="evidence" value="ECO:0007669"/>
    <property type="project" value="TreeGrafter"/>
</dbReference>
<evidence type="ECO:0000259" key="4">
    <source>
        <dbReference type="PROSITE" id="PS50961"/>
    </source>
</evidence>
<organism evidence="5 6">
    <name type="scientific">Mixia osmundae (strain CBS 9802 / IAM 14324 / JCM 22182 / KY 12970)</name>
    <dbReference type="NCBI Taxonomy" id="764103"/>
    <lineage>
        <taxon>Eukaryota</taxon>
        <taxon>Fungi</taxon>
        <taxon>Dikarya</taxon>
        <taxon>Basidiomycota</taxon>
        <taxon>Pucciniomycotina</taxon>
        <taxon>Mixiomycetes</taxon>
        <taxon>Mixiales</taxon>
        <taxon>Mixiaceae</taxon>
        <taxon>Mixia</taxon>
    </lineage>
</organism>
<feature type="compositionally biased region" description="Polar residues" evidence="3">
    <location>
        <begin position="94"/>
        <end position="111"/>
    </location>
</feature>
<gene>
    <name evidence="5" type="primary">Mo04166</name>
    <name evidence="5" type="ORF">E5Q_04166</name>
</gene>
<feature type="compositionally biased region" description="Low complexity" evidence="3">
    <location>
        <begin position="34"/>
        <end position="49"/>
    </location>
</feature>
<dbReference type="eggNOG" id="KOG2590">
    <property type="taxonomic scope" value="Eukaryota"/>
</dbReference>
<dbReference type="Gene3D" id="1.10.10.10">
    <property type="entry name" value="Winged helix-like DNA-binding domain superfamily/Winged helix DNA-binding domain"/>
    <property type="match status" value="1"/>
</dbReference>
<dbReference type="EMBL" id="BABT02000126">
    <property type="protein sequence ID" value="GAA97488.1"/>
    <property type="molecule type" value="Genomic_DNA"/>
</dbReference>
<feature type="compositionally biased region" description="Polar residues" evidence="3">
    <location>
        <begin position="21"/>
        <end position="33"/>
    </location>
</feature>
<dbReference type="InterPro" id="IPR036388">
    <property type="entry name" value="WH-like_DNA-bd_sf"/>
</dbReference>
<reference evidence="5 6" key="2">
    <citation type="journal article" date="2012" name="Open Biol.">
        <title>Characteristics of nucleosomes and linker DNA regions on the genome of the basidiomycete Mixia osmundae revealed by mono- and dinucleosome mapping.</title>
        <authorList>
            <person name="Nishida H."/>
            <person name="Kondo S."/>
            <person name="Matsumoto T."/>
            <person name="Suzuki Y."/>
            <person name="Yoshikawa H."/>
            <person name="Taylor T.D."/>
            <person name="Sugiyama J."/>
        </authorList>
    </citation>
    <scope>NUCLEOTIDE SEQUENCE [LARGE SCALE GENOMIC DNA]</scope>
    <source>
        <strain evidence="6">CBS 9802 / IAM 14324 / JCM 22182 / KY 12970</strain>
    </source>
</reference>
<evidence type="ECO:0000313" key="6">
    <source>
        <dbReference type="Proteomes" id="UP000009131"/>
    </source>
</evidence>
<dbReference type="OMA" id="TENNPIA"/>
<feature type="region of interest" description="Disordered" evidence="3">
    <location>
        <begin position="1"/>
        <end position="357"/>
    </location>
</feature>
<dbReference type="SMART" id="SM00715">
    <property type="entry name" value="LA"/>
    <property type="match status" value="1"/>
</dbReference>
<dbReference type="Pfam" id="PF05383">
    <property type="entry name" value="La"/>
    <property type="match status" value="1"/>
</dbReference>
<dbReference type="GO" id="GO:0045727">
    <property type="term" value="P:positive regulation of translation"/>
    <property type="evidence" value="ECO:0007669"/>
    <property type="project" value="TreeGrafter"/>
</dbReference>